<keyword evidence="1" id="KW-0472">Membrane</keyword>
<evidence type="ECO:0000313" key="2">
    <source>
        <dbReference type="EMBL" id="VAW96972.1"/>
    </source>
</evidence>
<protein>
    <recommendedName>
        <fullName evidence="3">Type IV pilin accessory protein</fullName>
    </recommendedName>
</protein>
<proteinExistence type="predicted"/>
<feature type="transmembrane region" description="Helical" evidence="1">
    <location>
        <begin position="81"/>
        <end position="99"/>
    </location>
</feature>
<gene>
    <name evidence="2" type="ORF">MNBD_GAMMA23-1401</name>
</gene>
<dbReference type="AlphaFoldDB" id="A0A3B1AAU4"/>
<accession>A0A3B1AAU4</accession>
<sequence length="285" mass="33499">MFHLKDISRQKAFFYHLGVSLVIFLIVLYFIVFEWYPQPFFSTDGGWQGVRLIAAVDIILGPVLTLIIFNPKKPELKTDVSIIAAIQFIALFSGLYVVHNERPVAKIFQDGNFYIVTGYDMAERKLSLDELEKYRVGDAVTIYLDLPDDHAEFEKLQHKAVQKREVLFLNTALYKKIDDDIIKKMRLFSIDIERFINDVYSEKELKIFHAFLKKHNAKVDDFLYLGLNSRYKHVVTAFDPETLKFVGVIPVIYKPQVDVFPKYIKYDIYRMESYKEHFLKNESKK</sequence>
<organism evidence="2">
    <name type="scientific">hydrothermal vent metagenome</name>
    <dbReference type="NCBI Taxonomy" id="652676"/>
    <lineage>
        <taxon>unclassified sequences</taxon>
        <taxon>metagenomes</taxon>
        <taxon>ecological metagenomes</taxon>
    </lineage>
</organism>
<name>A0A3B1AAU4_9ZZZZ</name>
<feature type="transmembrane region" description="Helical" evidence="1">
    <location>
        <begin position="12"/>
        <end position="32"/>
    </location>
</feature>
<reference evidence="2" key="1">
    <citation type="submission" date="2018-06" db="EMBL/GenBank/DDBJ databases">
        <authorList>
            <person name="Zhirakovskaya E."/>
        </authorList>
    </citation>
    <scope>NUCLEOTIDE SEQUENCE</scope>
</reference>
<keyword evidence="1" id="KW-0812">Transmembrane</keyword>
<dbReference type="EMBL" id="UOFT01000054">
    <property type="protein sequence ID" value="VAW96972.1"/>
    <property type="molecule type" value="Genomic_DNA"/>
</dbReference>
<evidence type="ECO:0008006" key="3">
    <source>
        <dbReference type="Google" id="ProtNLM"/>
    </source>
</evidence>
<keyword evidence="1" id="KW-1133">Transmembrane helix</keyword>
<evidence type="ECO:0000256" key="1">
    <source>
        <dbReference type="SAM" id="Phobius"/>
    </source>
</evidence>
<feature type="transmembrane region" description="Helical" evidence="1">
    <location>
        <begin position="52"/>
        <end position="69"/>
    </location>
</feature>